<dbReference type="Proteomes" id="UP000275510">
    <property type="component" value="Chromosome"/>
</dbReference>
<comment type="similarity">
    <text evidence="2">Belongs to the bacterial sugar transferase family.</text>
</comment>
<feature type="transmembrane region" description="Helical" evidence="8">
    <location>
        <begin position="245"/>
        <end position="267"/>
    </location>
</feature>
<evidence type="ECO:0000256" key="2">
    <source>
        <dbReference type="ARBA" id="ARBA00006464"/>
    </source>
</evidence>
<feature type="transmembrane region" description="Helical" evidence="8">
    <location>
        <begin position="105"/>
        <end position="129"/>
    </location>
</feature>
<evidence type="ECO:0000256" key="8">
    <source>
        <dbReference type="SAM" id="Phobius"/>
    </source>
</evidence>
<gene>
    <name evidence="10" type="primary">wcaJ</name>
    <name evidence="10" type="ORF">NCTC10976_01559</name>
</gene>
<dbReference type="GO" id="GO:0016780">
    <property type="term" value="F:phosphotransferase activity, for other substituted phosphate groups"/>
    <property type="evidence" value="ECO:0007669"/>
    <property type="project" value="TreeGrafter"/>
</dbReference>
<evidence type="ECO:0000256" key="5">
    <source>
        <dbReference type="ARBA" id="ARBA00022692"/>
    </source>
</evidence>
<comment type="subcellular location">
    <subcellularLocation>
        <location evidence="1">Cell membrane</location>
    </subcellularLocation>
</comment>
<dbReference type="AlphaFoldDB" id="A0A3S4XM12"/>
<keyword evidence="4 10" id="KW-0808">Transferase</keyword>
<feature type="transmembrane region" description="Helical" evidence="8">
    <location>
        <begin position="81"/>
        <end position="99"/>
    </location>
</feature>
<keyword evidence="3" id="KW-1003">Cell membrane</keyword>
<dbReference type="GO" id="GO:0005886">
    <property type="term" value="C:plasma membrane"/>
    <property type="evidence" value="ECO:0007669"/>
    <property type="project" value="UniProtKB-SubCell"/>
</dbReference>
<feature type="domain" description="Bacterial sugar transferase" evidence="9">
    <location>
        <begin position="243"/>
        <end position="434"/>
    </location>
</feature>
<keyword evidence="5 8" id="KW-0812">Transmembrane</keyword>
<dbReference type="InterPro" id="IPR003362">
    <property type="entry name" value="Bact_transf"/>
</dbReference>
<dbReference type="Pfam" id="PF02397">
    <property type="entry name" value="Bac_transf"/>
    <property type="match status" value="1"/>
</dbReference>
<evidence type="ECO:0000256" key="1">
    <source>
        <dbReference type="ARBA" id="ARBA00004236"/>
    </source>
</evidence>
<evidence type="ECO:0000256" key="4">
    <source>
        <dbReference type="ARBA" id="ARBA00022679"/>
    </source>
</evidence>
<dbReference type="PANTHER" id="PTHR30576">
    <property type="entry name" value="COLANIC BIOSYNTHESIS UDP-GLUCOSE LIPID CARRIER TRANSFERASE"/>
    <property type="match status" value="1"/>
</dbReference>
<evidence type="ECO:0000256" key="3">
    <source>
        <dbReference type="ARBA" id="ARBA00022475"/>
    </source>
</evidence>
<feature type="transmembrane region" description="Helical" evidence="8">
    <location>
        <begin position="50"/>
        <end position="69"/>
    </location>
</feature>
<evidence type="ECO:0000256" key="7">
    <source>
        <dbReference type="ARBA" id="ARBA00023136"/>
    </source>
</evidence>
<dbReference type="PANTHER" id="PTHR30576:SF4">
    <property type="entry name" value="UNDECAPRENYL-PHOSPHATE GALACTOSE PHOSPHOTRANSFERASE"/>
    <property type="match status" value="1"/>
</dbReference>
<dbReference type="RefSeq" id="WP_005602115.1">
    <property type="nucleotide sequence ID" value="NZ_CP079921.1"/>
</dbReference>
<accession>A0A3S4XM12</accession>
<protein>
    <submittedName>
        <fullName evidence="10">Putative sugar transferase</fullName>
    </submittedName>
</protein>
<sequence>MSKKNIVAQTLLLCLDLLLISMAIFLAVFIRNNILPNIMLFEPVSYIEYLVYPFPYVIIVTLFMWFGLYTRRYDLWQESLFIIKVCFISFIIIFATLALGKNIEYYSRAVLLLSLFLSVIFLPIGRYFLKKSLFRLGLWERKVKFIGNLNKNEIGIFNSPHVGYVLSKDDTYDVIFISSGDKSVSELNDLIESNKLLNREVLFIPVLNQYDFTQSVLYNNFSTRLNLFTLENKLLGKQNKILKYLLDYVLVLSTLPFWGGLILLISIKLKLEDPKGKIFFLQKRLGQEGKIFYCYKFRTMVSDQSFMQQWLIDNPEERDYYAVYHKYINDPRITKFGHFLRRTSLDELPQLFNVLKGDMSLVGNRPYMVEEQQKMKDAASIILMSKPGVTGLWQVSGRSDVSFEERLQIDSWYIKNWSIWNDIVILFKTVGVVLRKDGAS</sequence>
<keyword evidence="7 8" id="KW-0472">Membrane</keyword>
<evidence type="ECO:0000313" key="11">
    <source>
        <dbReference type="Proteomes" id="UP000275510"/>
    </source>
</evidence>
<name>A0A3S4XM12_ACTPL</name>
<reference evidence="10 11" key="1">
    <citation type="submission" date="2018-12" db="EMBL/GenBank/DDBJ databases">
        <authorList>
            <consortium name="Pathogen Informatics"/>
        </authorList>
    </citation>
    <scope>NUCLEOTIDE SEQUENCE [LARGE SCALE GENOMIC DNA]</scope>
    <source>
        <strain evidence="10 11">NCTC10976</strain>
    </source>
</reference>
<evidence type="ECO:0000259" key="9">
    <source>
        <dbReference type="Pfam" id="PF02397"/>
    </source>
</evidence>
<evidence type="ECO:0000313" key="10">
    <source>
        <dbReference type="EMBL" id="VEJ17428.1"/>
    </source>
</evidence>
<feature type="transmembrane region" description="Helical" evidence="8">
    <location>
        <begin position="12"/>
        <end position="30"/>
    </location>
</feature>
<organism evidence="10 11">
    <name type="scientific">Actinobacillus pleuropneumoniae</name>
    <name type="common">Haemophilus pleuropneumoniae</name>
    <dbReference type="NCBI Taxonomy" id="715"/>
    <lineage>
        <taxon>Bacteria</taxon>
        <taxon>Pseudomonadati</taxon>
        <taxon>Pseudomonadota</taxon>
        <taxon>Gammaproteobacteria</taxon>
        <taxon>Pasteurellales</taxon>
        <taxon>Pasteurellaceae</taxon>
        <taxon>Actinobacillus</taxon>
    </lineage>
</organism>
<proteinExistence type="inferred from homology"/>
<dbReference type="EMBL" id="LR134515">
    <property type="protein sequence ID" value="VEJ17428.1"/>
    <property type="molecule type" value="Genomic_DNA"/>
</dbReference>
<evidence type="ECO:0000256" key="6">
    <source>
        <dbReference type="ARBA" id="ARBA00022989"/>
    </source>
</evidence>
<keyword evidence="6 8" id="KW-1133">Transmembrane helix</keyword>